<accession>A0ABQ6CIL0</accession>
<name>A0ABQ6CIL0_9HYPH</name>
<evidence type="ECO:0000313" key="1">
    <source>
        <dbReference type="EMBL" id="GLS20201.1"/>
    </source>
</evidence>
<dbReference type="EMBL" id="BSPC01000027">
    <property type="protein sequence ID" value="GLS20201.1"/>
    <property type="molecule type" value="Genomic_DNA"/>
</dbReference>
<protein>
    <submittedName>
        <fullName evidence="1">Uncharacterized protein</fullName>
    </submittedName>
</protein>
<evidence type="ECO:0000313" key="2">
    <source>
        <dbReference type="Proteomes" id="UP001156882"/>
    </source>
</evidence>
<dbReference type="RefSeq" id="WP_284313303.1">
    <property type="nucleotide sequence ID" value="NZ_BSPC01000027.1"/>
</dbReference>
<organism evidence="1 2">
    <name type="scientific">Labrys miyagiensis</name>
    <dbReference type="NCBI Taxonomy" id="346912"/>
    <lineage>
        <taxon>Bacteria</taxon>
        <taxon>Pseudomonadati</taxon>
        <taxon>Pseudomonadota</taxon>
        <taxon>Alphaproteobacteria</taxon>
        <taxon>Hyphomicrobiales</taxon>
        <taxon>Xanthobacteraceae</taxon>
        <taxon>Labrys</taxon>
    </lineage>
</organism>
<proteinExistence type="predicted"/>
<sequence length="114" mass="12201">MTDQILVDAEYDLDIPSDLLLQSIEVGVEVQPPDATVAILGWGRDGTLSQVGAFGSREALSLPFIHRHIAIRALSAVHSIIVSLRTYTMKPGEAFTPPGRLIGKFPHSAAPASL</sequence>
<comment type="caution">
    <text evidence="1">The sequence shown here is derived from an EMBL/GenBank/DDBJ whole genome shotgun (WGS) entry which is preliminary data.</text>
</comment>
<keyword evidence="2" id="KW-1185">Reference proteome</keyword>
<reference evidence="2" key="1">
    <citation type="journal article" date="2019" name="Int. J. Syst. Evol. Microbiol.">
        <title>The Global Catalogue of Microorganisms (GCM) 10K type strain sequencing project: providing services to taxonomists for standard genome sequencing and annotation.</title>
        <authorList>
            <consortium name="The Broad Institute Genomics Platform"/>
            <consortium name="The Broad Institute Genome Sequencing Center for Infectious Disease"/>
            <person name="Wu L."/>
            <person name="Ma J."/>
        </authorList>
    </citation>
    <scope>NUCLEOTIDE SEQUENCE [LARGE SCALE GENOMIC DNA]</scope>
    <source>
        <strain evidence="2">NBRC 101365</strain>
    </source>
</reference>
<gene>
    <name evidence="1" type="ORF">GCM10007874_32180</name>
</gene>
<dbReference type="Proteomes" id="UP001156882">
    <property type="component" value="Unassembled WGS sequence"/>
</dbReference>